<feature type="transmembrane region" description="Helical" evidence="1">
    <location>
        <begin position="237"/>
        <end position="260"/>
    </location>
</feature>
<feature type="transmembrane region" description="Helical" evidence="1">
    <location>
        <begin position="190"/>
        <end position="217"/>
    </location>
</feature>
<sequence>MQPRMTSTEVLNPQLSYLGFRRLSKDRFWWMWLFAIAMVSLIITSTLEYAPFLFVDELMNVDLGRVILDPETDWSIAWMTETGTPVFLLSYIGPVLQEVSYKILGELGPRYSALLGALAAATVMVGWLRIRGVAKAIAFVLGLAFLLDPLFVQAYTTGRVDGWAMALCLTSCFLLRYASLNLESGLTSKLFVIASGAIAAIAAFTWVSALLLFPLILSEFVFLLKKSVTLFGIRKGIIVPSLSFTLGCLATCIILLLPIAPRLLTLFENMVKAISINLNQGDGTNHQPYFEYFFSQFTELLRILKFTPFVFITALVAASSLKEIGHVLSVVLIGVILLNTLVYTSRVQYLLPYFIVLISVFLQQDSGFFKRKTVLKLGALSLILLWAVSLTLVARTGVAIIGREERDRNLVYQAALTMVGRGNYNVYVPYELYYIGRSAGWSMYRAYLPFNATLSLEVLLKILPHVDYAIIEQPSKELEVELMRDGWRDKGSISLYDSPAESFTGVTTNEMRIRNLYHINRKPYGPYRVFVRENKSL</sequence>
<keyword evidence="1" id="KW-1133">Transmembrane helix</keyword>
<accession>A0A1I2WXW7</accession>
<proteinExistence type="predicted"/>
<dbReference type="STRING" id="1436961.SAMN05421739_105267"/>
<dbReference type="AlphaFoldDB" id="A0A1I2WXW7"/>
<dbReference type="Proteomes" id="UP000198724">
    <property type="component" value="Unassembled WGS sequence"/>
</dbReference>
<feature type="transmembrane region" description="Helical" evidence="1">
    <location>
        <begin position="350"/>
        <end position="369"/>
    </location>
</feature>
<keyword evidence="3" id="KW-1185">Reference proteome</keyword>
<name>A0A1I2WXW7_9BACT</name>
<protein>
    <recommendedName>
        <fullName evidence="4">Glycosyltransferase RgtA/B/C/D-like domain-containing protein</fullName>
    </recommendedName>
</protein>
<gene>
    <name evidence="2" type="ORF">SAMN05421739_105267</name>
</gene>
<organism evidence="2 3">
    <name type="scientific">Pontibacter chinhatensis</name>
    <dbReference type="NCBI Taxonomy" id="1436961"/>
    <lineage>
        <taxon>Bacteria</taxon>
        <taxon>Pseudomonadati</taxon>
        <taxon>Bacteroidota</taxon>
        <taxon>Cytophagia</taxon>
        <taxon>Cytophagales</taxon>
        <taxon>Hymenobacteraceae</taxon>
        <taxon>Pontibacter</taxon>
    </lineage>
</organism>
<feature type="transmembrane region" description="Helical" evidence="1">
    <location>
        <begin position="137"/>
        <end position="156"/>
    </location>
</feature>
<feature type="transmembrane region" description="Helical" evidence="1">
    <location>
        <begin position="111"/>
        <end position="130"/>
    </location>
</feature>
<dbReference type="EMBL" id="FOOT01000005">
    <property type="protein sequence ID" value="SFH06184.1"/>
    <property type="molecule type" value="Genomic_DNA"/>
</dbReference>
<reference evidence="3" key="1">
    <citation type="submission" date="2016-10" db="EMBL/GenBank/DDBJ databases">
        <authorList>
            <person name="Varghese N."/>
            <person name="Submissions S."/>
        </authorList>
    </citation>
    <scope>NUCLEOTIDE SEQUENCE [LARGE SCALE GENOMIC DNA]</scope>
    <source>
        <strain evidence="3">LP51</strain>
    </source>
</reference>
<keyword evidence="1" id="KW-0472">Membrane</keyword>
<feature type="transmembrane region" description="Helical" evidence="1">
    <location>
        <begin position="375"/>
        <end position="398"/>
    </location>
</feature>
<keyword evidence="1" id="KW-0812">Transmembrane</keyword>
<evidence type="ECO:0000313" key="2">
    <source>
        <dbReference type="EMBL" id="SFH06184.1"/>
    </source>
</evidence>
<evidence type="ECO:0000256" key="1">
    <source>
        <dbReference type="SAM" id="Phobius"/>
    </source>
</evidence>
<evidence type="ECO:0000313" key="3">
    <source>
        <dbReference type="Proteomes" id="UP000198724"/>
    </source>
</evidence>
<evidence type="ECO:0008006" key="4">
    <source>
        <dbReference type="Google" id="ProtNLM"/>
    </source>
</evidence>
<feature type="transmembrane region" description="Helical" evidence="1">
    <location>
        <begin position="28"/>
        <end position="50"/>
    </location>
</feature>
<feature type="transmembrane region" description="Helical" evidence="1">
    <location>
        <begin position="324"/>
        <end position="343"/>
    </location>
</feature>